<dbReference type="Pfam" id="PF01753">
    <property type="entry name" value="zf-MYND"/>
    <property type="match status" value="1"/>
</dbReference>
<dbReference type="AlphaFoldDB" id="A0A8H6M4S7"/>
<dbReference type="PROSITE" id="PS50865">
    <property type="entry name" value="ZF_MYND_2"/>
    <property type="match status" value="1"/>
</dbReference>
<dbReference type="Gene3D" id="6.10.140.2220">
    <property type="match status" value="1"/>
</dbReference>
<dbReference type="GO" id="GO:0008270">
    <property type="term" value="F:zinc ion binding"/>
    <property type="evidence" value="ECO:0007669"/>
    <property type="project" value="UniProtKB-KW"/>
</dbReference>
<name>A0A8H6M4S7_9AGAR</name>
<gene>
    <name evidence="6" type="ORF">DFP72DRAFT_1045395</name>
</gene>
<dbReference type="Proteomes" id="UP000521943">
    <property type="component" value="Unassembled WGS sequence"/>
</dbReference>
<reference evidence="6 7" key="1">
    <citation type="submission" date="2020-07" db="EMBL/GenBank/DDBJ databases">
        <title>Comparative genomics of pyrophilous fungi reveals a link between fire events and developmental genes.</title>
        <authorList>
            <consortium name="DOE Joint Genome Institute"/>
            <person name="Steindorff A.S."/>
            <person name="Carver A."/>
            <person name="Calhoun S."/>
            <person name="Stillman K."/>
            <person name="Liu H."/>
            <person name="Lipzen A."/>
            <person name="Pangilinan J."/>
            <person name="Labutti K."/>
            <person name="Bruns T.D."/>
            <person name="Grigoriev I.V."/>
        </authorList>
    </citation>
    <scope>NUCLEOTIDE SEQUENCE [LARGE SCALE GENOMIC DNA]</scope>
    <source>
        <strain evidence="6 7">CBS 144469</strain>
    </source>
</reference>
<proteinExistence type="predicted"/>
<evidence type="ECO:0000256" key="4">
    <source>
        <dbReference type="PROSITE-ProRule" id="PRU00134"/>
    </source>
</evidence>
<dbReference type="SUPFAM" id="SSF144232">
    <property type="entry name" value="HIT/MYND zinc finger-like"/>
    <property type="match status" value="1"/>
</dbReference>
<sequence>MEFLPFDNPKLMKLVPTEKVLRGAREGSLSCLMELNDRLVLKDAVYREHHAGILDITFQNLDKASRAERPGFYHRVTFITLSSLVAITRWCKQEPVSSPIRVTTALKLFDSCKGYIYSSLWMFTCPLDPGIVPEQEGVHIGAHTVVCALFSMLLEVFPRILPELVKDPNMQAVVLLLWIGSKNGKPLMYSGSRRHPDPNVDQTEIAMDIFHQVAMEDMASMVEAIMEERVCPLATFVQATVRRMKFLTRLGSIKRLAYLRHPTIEISNARITVVVTDRLMSANAILYSLFMAHEAPRTYIRILSTLADTALHLKLPSFNNTFEFQLGRIIELTQLASYVVDWPTRTSSSVLNNIKSIMKGGAIKLLGHCYPFLRPDNAQGLDACDKIFKTLRAYALYPQILPLFLREMEWGEIAEGDDEPNPRQALVVDTCNTLEAMLGPFLLSDARQWLCDNLQHKAGSAYPPSRVCSGCQSVAYCSRDCQEMDWNALHRAECPHLARVHLEREASRAGYSFATRSFHANALRFQFDFYETEMMGPNSTTTEVATSGLLTRVHLFALAKGDNDTAAQSTPSISDYHDETSYLIPGYLKSRFEAFVSTFKQMNEGILDRDSTALEELSDLGSARLTETRICLGDVDVNLILLLRKSRDIKCVYDPVEGRSKVDIMGSLAYLCQKRELWVTSLE</sequence>
<evidence type="ECO:0000313" key="6">
    <source>
        <dbReference type="EMBL" id="KAF6755658.1"/>
    </source>
</evidence>
<evidence type="ECO:0000256" key="3">
    <source>
        <dbReference type="ARBA" id="ARBA00022833"/>
    </source>
</evidence>
<dbReference type="InterPro" id="IPR002893">
    <property type="entry name" value="Znf_MYND"/>
</dbReference>
<dbReference type="EMBL" id="JACGCI010000029">
    <property type="protein sequence ID" value="KAF6755658.1"/>
    <property type="molecule type" value="Genomic_DNA"/>
</dbReference>
<keyword evidence="1" id="KW-0479">Metal-binding</keyword>
<protein>
    <recommendedName>
        <fullName evidence="5">MYND-type domain-containing protein</fullName>
    </recommendedName>
</protein>
<feature type="domain" description="MYND-type" evidence="5">
    <location>
        <begin position="451"/>
        <end position="494"/>
    </location>
</feature>
<evidence type="ECO:0000313" key="7">
    <source>
        <dbReference type="Proteomes" id="UP000521943"/>
    </source>
</evidence>
<keyword evidence="3" id="KW-0862">Zinc</keyword>
<organism evidence="6 7">
    <name type="scientific">Ephemerocybe angulata</name>
    <dbReference type="NCBI Taxonomy" id="980116"/>
    <lineage>
        <taxon>Eukaryota</taxon>
        <taxon>Fungi</taxon>
        <taxon>Dikarya</taxon>
        <taxon>Basidiomycota</taxon>
        <taxon>Agaricomycotina</taxon>
        <taxon>Agaricomycetes</taxon>
        <taxon>Agaricomycetidae</taxon>
        <taxon>Agaricales</taxon>
        <taxon>Agaricineae</taxon>
        <taxon>Psathyrellaceae</taxon>
        <taxon>Ephemerocybe</taxon>
    </lineage>
</organism>
<evidence type="ECO:0000256" key="2">
    <source>
        <dbReference type="ARBA" id="ARBA00022771"/>
    </source>
</evidence>
<comment type="caution">
    <text evidence="6">The sequence shown here is derived from an EMBL/GenBank/DDBJ whole genome shotgun (WGS) entry which is preliminary data.</text>
</comment>
<evidence type="ECO:0000256" key="1">
    <source>
        <dbReference type="ARBA" id="ARBA00022723"/>
    </source>
</evidence>
<keyword evidence="7" id="KW-1185">Reference proteome</keyword>
<evidence type="ECO:0000259" key="5">
    <source>
        <dbReference type="PROSITE" id="PS50865"/>
    </source>
</evidence>
<accession>A0A8H6M4S7</accession>
<dbReference type="OrthoDB" id="2955081at2759"/>
<keyword evidence="2 4" id="KW-0863">Zinc-finger</keyword>